<comment type="caution">
    <text evidence="1">The sequence shown here is derived from an EMBL/GenBank/DDBJ whole genome shotgun (WGS) entry which is preliminary data.</text>
</comment>
<organism evidence="1 2">
    <name type="scientific">Thelephora ganbajun</name>
    <name type="common">Ganba fungus</name>
    <dbReference type="NCBI Taxonomy" id="370292"/>
    <lineage>
        <taxon>Eukaryota</taxon>
        <taxon>Fungi</taxon>
        <taxon>Dikarya</taxon>
        <taxon>Basidiomycota</taxon>
        <taxon>Agaricomycotina</taxon>
        <taxon>Agaricomycetes</taxon>
        <taxon>Thelephorales</taxon>
        <taxon>Thelephoraceae</taxon>
        <taxon>Thelephora</taxon>
    </lineage>
</organism>
<reference evidence="1" key="1">
    <citation type="submission" date="2019-10" db="EMBL/GenBank/DDBJ databases">
        <authorList>
            <consortium name="DOE Joint Genome Institute"/>
            <person name="Kuo A."/>
            <person name="Miyauchi S."/>
            <person name="Kiss E."/>
            <person name="Drula E."/>
            <person name="Kohler A."/>
            <person name="Sanchez-Garcia M."/>
            <person name="Andreopoulos B."/>
            <person name="Barry K.W."/>
            <person name="Bonito G."/>
            <person name="Buee M."/>
            <person name="Carver A."/>
            <person name="Chen C."/>
            <person name="Cichocki N."/>
            <person name="Clum A."/>
            <person name="Culley D."/>
            <person name="Crous P.W."/>
            <person name="Fauchery L."/>
            <person name="Girlanda M."/>
            <person name="Hayes R."/>
            <person name="Keri Z."/>
            <person name="Labutti K."/>
            <person name="Lipzen A."/>
            <person name="Lombard V."/>
            <person name="Magnuson J."/>
            <person name="Maillard F."/>
            <person name="Morin E."/>
            <person name="Murat C."/>
            <person name="Nolan M."/>
            <person name="Ohm R."/>
            <person name="Pangilinan J."/>
            <person name="Pereira M."/>
            <person name="Perotto S."/>
            <person name="Peter M."/>
            <person name="Riley R."/>
            <person name="Sitrit Y."/>
            <person name="Stielow B."/>
            <person name="Szollosi G."/>
            <person name="Zifcakova L."/>
            <person name="Stursova M."/>
            <person name="Spatafora J.W."/>
            <person name="Tedersoo L."/>
            <person name="Vaario L.-M."/>
            <person name="Yamada A."/>
            <person name="Yan M."/>
            <person name="Wang P."/>
            <person name="Xu J."/>
            <person name="Bruns T."/>
            <person name="Baldrian P."/>
            <person name="Vilgalys R."/>
            <person name="Henrissat B."/>
            <person name="Grigoriev I.V."/>
            <person name="Hibbett D."/>
            <person name="Nagy L.G."/>
            <person name="Martin F.M."/>
        </authorList>
    </citation>
    <scope>NUCLEOTIDE SEQUENCE</scope>
    <source>
        <strain evidence="1">P2</strain>
    </source>
</reference>
<name>A0ACB6ZHZ9_THEGA</name>
<dbReference type="Proteomes" id="UP000886501">
    <property type="component" value="Unassembled WGS sequence"/>
</dbReference>
<dbReference type="EMBL" id="MU118000">
    <property type="protein sequence ID" value="KAF9649296.1"/>
    <property type="molecule type" value="Genomic_DNA"/>
</dbReference>
<proteinExistence type="predicted"/>
<reference evidence="1" key="2">
    <citation type="journal article" date="2020" name="Nat. Commun.">
        <title>Large-scale genome sequencing of mycorrhizal fungi provides insights into the early evolution of symbiotic traits.</title>
        <authorList>
            <person name="Miyauchi S."/>
            <person name="Kiss E."/>
            <person name="Kuo A."/>
            <person name="Drula E."/>
            <person name="Kohler A."/>
            <person name="Sanchez-Garcia M."/>
            <person name="Morin E."/>
            <person name="Andreopoulos B."/>
            <person name="Barry K.W."/>
            <person name="Bonito G."/>
            <person name="Buee M."/>
            <person name="Carver A."/>
            <person name="Chen C."/>
            <person name="Cichocki N."/>
            <person name="Clum A."/>
            <person name="Culley D."/>
            <person name="Crous P.W."/>
            <person name="Fauchery L."/>
            <person name="Girlanda M."/>
            <person name="Hayes R.D."/>
            <person name="Keri Z."/>
            <person name="LaButti K."/>
            <person name="Lipzen A."/>
            <person name="Lombard V."/>
            <person name="Magnuson J."/>
            <person name="Maillard F."/>
            <person name="Murat C."/>
            <person name="Nolan M."/>
            <person name="Ohm R.A."/>
            <person name="Pangilinan J."/>
            <person name="Pereira M.F."/>
            <person name="Perotto S."/>
            <person name="Peter M."/>
            <person name="Pfister S."/>
            <person name="Riley R."/>
            <person name="Sitrit Y."/>
            <person name="Stielow J.B."/>
            <person name="Szollosi G."/>
            <person name="Zifcakova L."/>
            <person name="Stursova M."/>
            <person name="Spatafora J.W."/>
            <person name="Tedersoo L."/>
            <person name="Vaario L.M."/>
            <person name="Yamada A."/>
            <person name="Yan M."/>
            <person name="Wang P."/>
            <person name="Xu J."/>
            <person name="Bruns T."/>
            <person name="Baldrian P."/>
            <person name="Vilgalys R."/>
            <person name="Dunand C."/>
            <person name="Henrissat B."/>
            <person name="Grigoriev I.V."/>
            <person name="Hibbett D."/>
            <person name="Nagy L.G."/>
            <person name="Martin F.M."/>
        </authorList>
    </citation>
    <scope>NUCLEOTIDE SEQUENCE</scope>
    <source>
        <strain evidence="1">P2</strain>
    </source>
</reference>
<evidence type="ECO:0000313" key="2">
    <source>
        <dbReference type="Proteomes" id="UP000886501"/>
    </source>
</evidence>
<keyword evidence="2" id="KW-1185">Reference proteome</keyword>
<sequence>MNPNQDQISQPSGPTRSTQPAFLTTATGHPDHLHAPARRIHSINPLRTLKDPSKAFTRPHLYSGHSFPISPPLSPHLSTPASTSSHTTVTPSPIISVRTSSTRHSSLQSPSAHPSPAQSSSIPLPRDNTRSVLSKRTRNYTPSPPTLYSASQIPPPHVSLPSPHLLPAEPSVERPAKRPRLDMGHSSGEINRGGSQPPASSRPPHPSQPRPKKAPRHPLAVDYSRPMKPVVPQPPFCRLSLRKNGIPLPPCPENSDPKRSLDDELRGFVDPAIAGELGGLMWMQQKRVWDEIGGYADHWLHLPIPISLLDTRSSNLGSGATPGQPQPETAALYGPTPRNNGSVHLGESLTNPNVIVLDDDEDDGFGEVLDLYRGAVQGSTLSAELELAVGGDDGLTGVGWEDASSLEVSIRRRSPLVTSAGELRESQVCTLAEYKQVMEAEKTLSSLKPVMPKEQPPLGIEWSYSCSGYSAGRVIDFLSVDSVPSPDVNACNRKRR</sequence>
<protein>
    <submittedName>
        <fullName evidence="1">Uncharacterized protein</fullName>
    </submittedName>
</protein>
<evidence type="ECO:0000313" key="1">
    <source>
        <dbReference type="EMBL" id="KAF9649296.1"/>
    </source>
</evidence>
<accession>A0ACB6ZHZ9</accession>
<gene>
    <name evidence="1" type="ORF">BDM02DRAFT_3114082</name>
</gene>